<dbReference type="SUPFAM" id="SSF51206">
    <property type="entry name" value="cAMP-binding domain-like"/>
    <property type="match status" value="1"/>
</dbReference>
<dbReference type="EMBL" id="PDCK01000039">
    <property type="protein sequence ID" value="PRQ56605.1"/>
    <property type="molecule type" value="Genomic_DNA"/>
</dbReference>
<evidence type="ECO:0000256" key="2">
    <source>
        <dbReference type="ARBA" id="ARBA00023303"/>
    </source>
</evidence>
<dbReference type="PANTHER" id="PTHR45651:SF68">
    <property type="entry name" value="ION TRANSPORT DOMAIN-CONTAINING PROTEIN"/>
    <property type="match status" value="1"/>
</dbReference>
<gene>
    <name evidence="4" type="ORF">RchiOBHm_Chr1g0339101</name>
</gene>
<reference evidence="4 5" key="1">
    <citation type="journal article" date="2018" name="Nat. Genet.">
        <title>The Rosa genome provides new insights in the design of modern roses.</title>
        <authorList>
            <person name="Bendahmane M."/>
        </authorList>
    </citation>
    <scope>NUCLEOTIDE SEQUENCE [LARGE SCALE GENOMIC DNA]</scope>
    <source>
        <strain evidence="5">cv. Old Blush</strain>
    </source>
</reference>
<dbReference type="Gramene" id="PRQ56605">
    <property type="protein sequence ID" value="PRQ56605"/>
    <property type="gene ID" value="RchiOBHm_Chr1g0339101"/>
</dbReference>
<feature type="domain" description="Cyclic nucleotide-binding" evidence="3">
    <location>
        <begin position="68"/>
        <end position="142"/>
    </location>
</feature>
<dbReference type="GO" id="GO:0016020">
    <property type="term" value="C:membrane"/>
    <property type="evidence" value="ECO:0007669"/>
    <property type="project" value="UniProtKB-SubCell"/>
</dbReference>
<name>A0A2P6SD48_ROSCH</name>
<evidence type="ECO:0000313" key="5">
    <source>
        <dbReference type="Proteomes" id="UP000238479"/>
    </source>
</evidence>
<evidence type="ECO:0000259" key="3">
    <source>
        <dbReference type="PROSITE" id="PS50042"/>
    </source>
</evidence>
<keyword evidence="1" id="KW-0813">Transport</keyword>
<keyword evidence="1" id="KW-0406">Ion transport</keyword>
<keyword evidence="5" id="KW-1185">Reference proteome</keyword>
<dbReference type="Gene3D" id="2.60.120.10">
    <property type="entry name" value="Jelly Rolls"/>
    <property type="match status" value="1"/>
</dbReference>
<accession>A0A2P6SD48</accession>
<evidence type="ECO:0000256" key="1">
    <source>
        <dbReference type="ARBA" id="ARBA00023286"/>
    </source>
</evidence>
<evidence type="ECO:0000313" key="4">
    <source>
        <dbReference type="EMBL" id="PRQ56605.1"/>
    </source>
</evidence>
<dbReference type="AlphaFoldDB" id="A0A2P6SD48"/>
<comment type="caution">
    <text evidence="4">The sequence shown here is derived from an EMBL/GenBank/DDBJ whole genome shotgun (WGS) entry which is preliminary data.</text>
</comment>
<dbReference type="Pfam" id="PF00027">
    <property type="entry name" value="cNMP_binding"/>
    <property type="match status" value="1"/>
</dbReference>
<dbReference type="SMART" id="SM00100">
    <property type="entry name" value="cNMP"/>
    <property type="match status" value="1"/>
</dbReference>
<sequence>MISKEVDLWLFRKGLPSNLKQVIMHFMIQKLKQKIDVGVDDILSILPSTHRKYIERFLRLAILKKVPMLQTKDVKMLKEICEHLQPVHYPEDICIIGEGERLSKMIFITNGTVQTYKTNGEGGRIGSKFLEKGDFYGSKELLNWASKLSSFDDLPISTRMVKPIMKVEAFVLSAEDLKNVVRKFWWHFTKDKDLTEFSEPVLEELALSTIKQIRRKAKKKQAIRSLNNQLAMGRPSMNLQRVVSRAMWDQLPSPVQSPAHSL</sequence>
<dbReference type="InterPro" id="IPR014710">
    <property type="entry name" value="RmlC-like_jellyroll"/>
</dbReference>
<dbReference type="InterPro" id="IPR018490">
    <property type="entry name" value="cNMP-bd_dom_sf"/>
</dbReference>
<dbReference type="Proteomes" id="UP000238479">
    <property type="component" value="Chromosome 1"/>
</dbReference>
<organism evidence="4 5">
    <name type="scientific">Rosa chinensis</name>
    <name type="common">China rose</name>
    <dbReference type="NCBI Taxonomy" id="74649"/>
    <lineage>
        <taxon>Eukaryota</taxon>
        <taxon>Viridiplantae</taxon>
        <taxon>Streptophyta</taxon>
        <taxon>Embryophyta</taxon>
        <taxon>Tracheophyta</taxon>
        <taxon>Spermatophyta</taxon>
        <taxon>Magnoliopsida</taxon>
        <taxon>eudicotyledons</taxon>
        <taxon>Gunneridae</taxon>
        <taxon>Pentapetalae</taxon>
        <taxon>rosids</taxon>
        <taxon>fabids</taxon>
        <taxon>Rosales</taxon>
        <taxon>Rosaceae</taxon>
        <taxon>Rosoideae</taxon>
        <taxon>Rosoideae incertae sedis</taxon>
        <taxon>Rosa</taxon>
    </lineage>
</organism>
<dbReference type="PANTHER" id="PTHR45651">
    <property type="entry name" value="CYCLIC NUCLEOTIDE-GATED ION CHANNEL 15-RELATED-RELATED"/>
    <property type="match status" value="1"/>
</dbReference>
<keyword evidence="2 4" id="KW-0407">Ion channel</keyword>
<protein>
    <submittedName>
        <fullName evidence="4">Putative potassium channel, voltage-dependent, EAG/ELK/ERG</fullName>
    </submittedName>
</protein>
<dbReference type="GO" id="GO:0034220">
    <property type="term" value="P:monoatomic ion transmembrane transport"/>
    <property type="evidence" value="ECO:0007669"/>
    <property type="project" value="UniProtKB-KW"/>
</dbReference>
<dbReference type="CDD" id="cd00038">
    <property type="entry name" value="CAP_ED"/>
    <property type="match status" value="1"/>
</dbReference>
<dbReference type="OMA" id="HYPEDIC"/>
<keyword evidence="1" id="KW-1071">Ligand-gated ion channel</keyword>
<dbReference type="InterPro" id="IPR000595">
    <property type="entry name" value="cNMP-bd_dom"/>
</dbReference>
<proteinExistence type="predicted"/>
<dbReference type="PROSITE" id="PS50042">
    <property type="entry name" value="CNMP_BINDING_3"/>
    <property type="match status" value="1"/>
</dbReference>